<evidence type="ECO:0000313" key="12">
    <source>
        <dbReference type="Proteomes" id="UP001064087"/>
    </source>
</evidence>
<dbReference type="EMBL" id="CP106738">
    <property type="protein sequence ID" value="UXX83709.1"/>
    <property type="molecule type" value="Genomic_DNA"/>
</dbReference>
<dbReference type="Pfam" id="PF19833">
    <property type="entry name" value="RecG_dom3_C"/>
    <property type="match status" value="1"/>
</dbReference>
<organism evidence="11 12">
    <name type="scientific">Roseovarius pelagicus</name>
    <dbReference type="NCBI Taxonomy" id="2980108"/>
    <lineage>
        <taxon>Bacteria</taxon>
        <taxon>Pseudomonadati</taxon>
        <taxon>Pseudomonadota</taxon>
        <taxon>Alphaproteobacteria</taxon>
        <taxon>Rhodobacterales</taxon>
        <taxon>Roseobacteraceae</taxon>
        <taxon>Roseovarius</taxon>
    </lineage>
</organism>
<dbReference type="Pfam" id="PF00271">
    <property type="entry name" value="Helicase_C"/>
    <property type="match status" value="1"/>
</dbReference>
<proteinExistence type="predicted"/>
<dbReference type="Gene3D" id="2.40.50.140">
    <property type="entry name" value="Nucleic acid-binding proteins"/>
    <property type="match status" value="1"/>
</dbReference>
<keyword evidence="12" id="KW-1185">Reference proteome</keyword>
<keyword evidence="2" id="KW-0227">DNA damage</keyword>
<dbReference type="SUPFAM" id="SSF50249">
    <property type="entry name" value="Nucleic acid-binding proteins"/>
    <property type="match status" value="1"/>
</dbReference>
<evidence type="ECO:0000256" key="6">
    <source>
        <dbReference type="ARBA" id="ARBA00023125"/>
    </source>
</evidence>
<dbReference type="CDD" id="cd04488">
    <property type="entry name" value="RecG_wedge_OBF"/>
    <property type="match status" value="1"/>
</dbReference>
<keyword evidence="6" id="KW-0238">DNA-binding</keyword>
<dbReference type="Pfam" id="PF17191">
    <property type="entry name" value="RecG_wedge"/>
    <property type="match status" value="1"/>
</dbReference>
<accession>A0ABY6DCW2</accession>
<feature type="domain" description="Helicase ATP-binding" evidence="9">
    <location>
        <begin position="294"/>
        <end position="455"/>
    </location>
</feature>
<keyword evidence="5" id="KW-0067">ATP-binding</keyword>
<keyword evidence="7" id="KW-0234">DNA repair</keyword>
<dbReference type="InterPro" id="IPR045562">
    <property type="entry name" value="RecG_dom3_C"/>
</dbReference>
<feature type="domain" description="Helicase C-terminal" evidence="10">
    <location>
        <begin position="474"/>
        <end position="639"/>
    </location>
</feature>
<dbReference type="InterPro" id="IPR012340">
    <property type="entry name" value="NA-bd_OB-fold"/>
</dbReference>
<evidence type="ECO:0000256" key="2">
    <source>
        <dbReference type="ARBA" id="ARBA00022763"/>
    </source>
</evidence>
<evidence type="ECO:0000256" key="4">
    <source>
        <dbReference type="ARBA" id="ARBA00022806"/>
    </source>
</evidence>
<protein>
    <recommendedName>
        <fullName evidence="8">Probable DNA 3'-5' helicase RecG</fullName>
    </recommendedName>
</protein>
<dbReference type="SUPFAM" id="SSF52540">
    <property type="entry name" value="P-loop containing nucleoside triphosphate hydrolases"/>
    <property type="match status" value="2"/>
</dbReference>
<dbReference type="PANTHER" id="PTHR47964:SF1">
    <property type="entry name" value="ATP-DEPENDENT DNA HELICASE HOMOLOG RECG, CHLOROPLASTIC"/>
    <property type="match status" value="1"/>
</dbReference>
<evidence type="ECO:0000256" key="8">
    <source>
        <dbReference type="ARBA" id="ARBA00049819"/>
    </source>
</evidence>
<evidence type="ECO:0000256" key="7">
    <source>
        <dbReference type="ARBA" id="ARBA00023204"/>
    </source>
</evidence>
<evidence type="ECO:0000256" key="3">
    <source>
        <dbReference type="ARBA" id="ARBA00022801"/>
    </source>
</evidence>
<evidence type="ECO:0000259" key="10">
    <source>
        <dbReference type="PROSITE" id="PS51194"/>
    </source>
</evidence>
<dbReference type="GO" id="GO:0016787">
    <property type="term" value="F:hydrolase activity"/>
    <property type="evidence" value="ECO:0007669"/>
    <property type="project" value="UniProtKB-KW"/>
</dbReference>
<dbReference type="InterPro" id="IPR011545">
    <property type="entry name" value="DEAD/DEAH_box_helicase_dom"/>
</dbReference>
<name>A0ABY6DCW2_9RHOB</name>
<dbReference type="InterPro" id="IPR027417">
    <property type="entry name" value="P-loop_NTPase"/>
</dbReference>
<dbReference type="NCBIfam" id="NF008164">
    <property type="entry name" value="PRK10917.1-2"/>
    <property type="match status" value="1"/>
</dbReference>
<dbReference type="Gene3D" id="3.40.50.300">
    <property type="entry name" value="P-loop containing nucleotide triphosphate hydrolases"/>
    <property type="match status" value="2"/>
</dbReference>
<dbReference type="Pfam" id="PF00270">
    <property type="entry name" value="DEAD"/>
    <property type="match status" value="1"/>
</dbReference>
<evidence type="ECO:0000313" key="11">
    <source>
        <dbReference type="EMBL" id="UXX83709.1"/>
    </source>
</evidence>
<evidence type="ECO:0000256" key="1">
    <source>
        <dbReference type="ARBA" id="ARBA00022741"/>
    </source>
</evidence>
<keyword evidence="3 11" id="KW-0378">Hydrolase</keyword>
<dbReference type="InterPro" id="IPR001650">
    <property type="entry name" value="Helicase_C-like"/>
</dbReference>
<dbReference type="NCBIfam" id="NF008168">
    <property type="entry name" value="PRK10917.2-2"/>
    <property type="match status" value="1"/>
</dbReference>
<dbReference type="GO" id="GO:0003678">
    <property type="term" value="F:DNA helicase activity"/>
    <property type="evidence" value="ECO:0007669"/>
    <property type="project" value="UniProtKB-EC"/>
</dbReference>
<dbReference type="RefSeq" id="WP_263048214.1">
    <property type="nucleotide sequence ID" value="NZ_CP106738.1"/>
</dbReference>
<dbReference type="SMART" id="SM00490">
    <property type="entry name" value="HELICc"/>
    <property type="match status" value="1"/>
</dbReference>
<dbReference type="InterPro" id="IPR014001">
    <property type="entry name" value="Helicase_ATP-bd"/>
</dbReference>
<dbReference type="InterPro" id="IPR033454">
    <property type="entry name" value="RecG_wedge"/>
</dbReference>
<reference evidence="11" key="1">
    <citation type="submission" date="2022-10" db="EMBL/GenBank/DDBJ databases">
        <title>Roseovarius pelagicus sp. nov., isolated from Arctic seawater.</title>
        <authorList>
            <person name="Hong Y.W."/>
            <person name="Hwang C.Y."/>
        </authorList>
    </citation>
    <scope>NUCLEOTIDE SEQUENCE</scope>
    <source>
        <strain evidence="11">HL-MP18</strain>
    </source>
</reference>
<evidence type="ECO:0000259" key="9">
    <source>
        <dbReference type="PROSITE" id="PS51192"/>
    </source>
</evidence>
<dbReference type="InterPro" id="IPR047112">
    <property type="entry name" value="RecG/Mfd"/>
</dbReference>
<sequence>MSNSAEHGENGPKKGRPEPLFPLFAELETLTGVGPKTAKALAALDIEKPRDLLFTLPHSGVDRRMRATVQGADLPGVVTVEATIGQHRAPSRRGGAYRITAEDTATTFQIVFFHARDEYLRRMLPTGARRVLSGKVELFDGVAQMVHPDHMLSPEEAHEIPAFEPVYPLTAGVTQRVMFKAAQAALLRAPELAEWIDPAQKAQAGWPDWHTAVEAAHTPQDIGDLSPADPARARLAYDELMAHQLTLALARSRLKRAKGRASIGTGVLQSKVLDALPYSPTGAQTRAIAEIAGDMAGSARMNRLLQGDVGAGKTLVALKALLIAVEAGGQGVMMAPTEILARQHLEGLRPLAEAAGVRLEILTGRDKGAERRVKLAALAAGDIGILVGTHAVFQKDVGFADLRLAIVDEQHRFGVRQRLELGRKGDKADVLVMTATPIPRSLSLAQYGDMDISVLDEKPPGRKPIKTALVRMERMDEVVDRLRRAIAEGRQAYWVCPLVEESESVDLSSAEERFRRLRAALGEAHVGLVHGQMPSEQKDAAMRAFQRGETAVLVSTTVIEVGVDVPNASIMVIERAESFGLAQLHQLRGRVGRGEAASTCLLLYQTPLSESGEQRLATMRDTEDGFRIAEVDLEMRGAGDLIGTAQSGLPKFRVADLEGQTALMAVAQSDARKLLVDDPELISSRGQAARVLLWLMEQDQAIRLIEVG</sequence>
<dbReference type="CDD" id="cd17992">
    <property type="entry name" value="DEXHc_RecG"/>
    <property type="match status" value="1"/>
</dbReference>
<evidence type="ECO:0000256" key="5">
    <source>
        <dbReference type="ARBA" id="ARBA00022840"/>
    </source>
</evidence>
<keyword evidence="4 11" id="KW-0347">Helicase</keyword>
<dbReference type="NCBIfam" id="NF008165">
    <property type="entry name" value="PRK10917.1-3"/>
    <property type="match status" value="1"/>
</dbReference>
<keyword evidence="1" id="KW-0547">Nucleotide-binding</keyword>
<dbReference type="Proteomes" id="UP001064087">
    <property type="component" value="Chromosome"/>
</dbReference>
<dbReference type="PROSITE" id="PS51194">
    <property type="entry name" value="HELICASE_CTER"/>
    <property type="match status" value="1"/>
</dbReference>
<dbReference type="SMART" id="SM00487">
    <property type="entry name" value="DEXDc"/>
    <property type="match status" value="1"/>
</dbReference>
<gene>
    <name evidence="11" type="primary">recG</name>
    <name evidence="11" type="ORF">N7U68_03290</name>
</gene>
<dbReference type="PANTHER" id="PTHR47964">
    <property type="entry name" value="ATP-DEPENDENT DNA HELICASE HOMOLOG RECG, CHLOROPLASTIC"/>
    <property type="match status" value="1"/>
</dbReference>
<dbReference type="PROSITE" id="PS51192">
    <property type="entry name" value="HELICASE_ATP_BIND_1"/>
    <property type="match status" value="1"/>
</dbReference>